<dbReference type="AlphaFoldDB" id="A0A4Q5KEF5"/>
<keyword evidence="4 5" id="KW-0326">Glycosidase</keyword>
<evidence type="ECO:0000259" key="7">
    <source>
        <dbReference type="PROSITE" id="PS51910"/>
    </source>
</evidence>
<dbReference type="PROSITE" id="PS51910">
    <property type="entry name" value="GH18_2"/>
    <property type="match status" value="1"/>
</dbReference>
<dbReference type="InterPro" id="IPR011583">
    <property type="entry name" value="Chitinase_II/V-like_cat"/>
</dbReference>
<organism evidence="8 9">
    <name type="scientific">Aliivibrio finisterrensis</name>
    <dbReference type="NCBI Taxonomy" id="511998"/>
    <lineage>
        <taxon>Bacteria</taxon>
        <taxon>Pseudomonadati</taxon>
        <taxon>Pseudomonadota</taxon>
        <taxon>Gammaproteobacteria</taxon>
        <taxon>Vibrionales</taxon>
        <taxon>Vibrionaceae</taxon>
        <taxon>Aliivibrio</taxon>
    </lineage>
</organism>
<gene>
    <name evidence="8" type="ORF">ERW49_16285</name>
</gene>
<comment type="similarity">
    <text evidence="1">Belongs to the glycosyl hydrolase 18 family. Chitinase class II subfamily.</text>
</comment>
<dbReference type="InterPro" id="IPR013783">
    <property type="entry name" value="Ig-like_fold"/>
</dbReference>
<dbReference type="Gene3D" id="2.60.40.2550">
    <property type="match status" value="1"/>
</dbReference>
<dbReference type="SUPFAM" id="SSF51445">
    <property type="entry name" value="(Trans)glycosidases"/>
    <property type="match status" value="1"/>
</dbReference>
<feature type="chain" id="PRO_5021000634" evidence="6">
    <location>
        <begin position="29"/>
        <end position="736"/>
    </location>
</feature>
<keyword evidence="3" id="KW-0119">Carbohydrate metabolism</keyword>
<accession>A0A4Q5KEF5</accession>
<dbReference type="InterPro" id="IPR051024">
    <property type="entry name" value="GlcNAc_Chitin_IntDeg"/>
</dbReference>
<dbReference type="GeneID" id="56276631"/>
<dbReference type="InterPro" id="IPR003610">
    <property type="entry name" value="CBM5/12"/>
</dbReference>
<name>A0A4Q5KEF5_9GAMM</name>
<dbReference type="CDD" id="cd02871">
    <property type="entry name" value="GH18_chitinase_D-like"/>
    <property type="match status" value="1"/>
</dbReference>
<sequence length="736" mass="80159">MTLLTKKIKLNAIALALFGAGFSVQAQANDDMVNPEGGVVVGYWHNWCDGRGYQAGNAPCMTLEETNPMYNVVDVSFMKVYDTAEGRIPTFRLDPAVGLTEAEFIDQIKELNAQGRSVLIALGGADAHIELKRGDEVAFAEEVIRLVEVYGFDGLDIDLEQAAVTAADNQWVIPEALKIVKDHYRAQGKNFLITMAPEFPYLKSGDKYVPYLERLEGYYDWINPQFYNQGGDGIWVDEENAWITQNNDAMKEKFIYYISDSLINGTRGFHKIPHDKLVFGIPTNNDAAASGFVKEPQALYNAFDALKKQGQPLRGVMTWSINWDIGTNSAGTPYNSSFINAYGPYIHSQTTPPPVAGKPVFTGLTDVRVQHGTVFNPLAGVKAMDKEDGDVSASILVEGSVNTHVLGDNVLTYSVIDSDGNETKQARNVEVYSALPEFSGVANTTVKIDTEFNALAGVKATDAEDGDLTSTISLEGSVDTTTAGKYTLTYTVKDSAEQTVTATRTVTVNDGSQVCVNPWKADQVYLADETTTHNGKTWQAGWWTQGDEPGTTGEWGVWKQIGDSDCGGVTPEPDVELNAKVTDLKNEYSVADSSATVTFTVTTNEMASINLDVIDRFGSPVTTYSASVNGTEAVSLKLANIEEGYYSMRLIASNDDDSVEARYSFNLVAEDTSTPTPPPSDVPAYEAGVNYSAGDKVLATDGDVYQCKPWPYTAWCSSSAYAPAESQFWADAWDKL</sequence>
<dbReference type="InterPro" id="IPR036573">
    <property type="entry name" value="CBM_sf_5/12"/>
</dbReference>
<dbReference type="RefSeq" id="WP_130088097.1">
    <property type="nucleotide sequence ID" value="NZ_SEZJ01000018.1"/>
</dbReference>
<evidence type="ECO:0000256" key="5">
    <source>
        <dbReference type="RuleBase" id="RU000489"/>
    </source>
</evidence>
<dbReference type="EMBL" id="SEZJ01000018">
    <property type="protein sequence ID" value="RYU44417.1"/>
    <property type="molecule type" value="Genomic_DNA"/>
</dbReference>
<feature type="domain" description="GH18" evidence="7">
    <location>
        <begin position="38"/>
        <end position="349"/>
    </location>
</feature>
<dbReference type="GO" id="GO:0008061">
    <property type="term" value="F:chitin binding"/>
    <property type="evidence" value="ECO:0007669"/>
    <property type="project" value="InterPro"/>
</dbReference>
<dbReference type="PANTHER" id="PTHR34823:SF1">
    <property type="entry name" value="CHITIN-BINDING TYPE-4 DOMAIN-CONTAINING PROTEIN"/>
    <property type="match status" value="1"/>
</dbReference>
<evidence type="ECO:0000256" key="1">
    <source>
        <dbReference type="ARBA" id="ARBA00009121"/>
    </source>
</evidence>
<dbReference type="InterPro" id="IPR001579">
    <property type="entry name" value="Glyco_hydro_18_chit_AS"/>
</dbReference>
<keyword evidence="2 5" id="KW-0378">Hydrolase</keyword>
<reference evidence="8 9" key="1">
    <citation type="submission" date="2019-02" db="EMBL/GenBank/DDBJ databases">
        <title>Genome sequences of Aliivibrio finisterrensis strains from farmed Atlantic salmon.</title>
        <authorList>
            <person name="Bowman J.P."/>
        </authorList>
    </citation>
    <scope>NUCLEOTIDE SEQUENCE [LARGE SCALE GENOMIC DNA]</scope>
    <source>
        <strain evidence="8 9">A32</strain>
    </source>
</reference>
<evidence type="ECO:0000256" key="4">
    <source>
        <dbReference type="ARBA" id="ARBA00023295"/>
    </source>
</evidence>
<dbReference type="InterPro" id="IPR017853">
    <property type="entry name" value="GH"/>
</dbReference>
<dbReference type="SMART" id="SM00495">
    <property type="entry name" value="ChtBD3"/>
    <property type="match status" value="2"/>
</dbReference>
<dbReference type="Gene3D" id="2.10.10.20">
    <property type="entry name" value="Carbohydrate-binding module superfamily 5/12"/>
    <property type="match status" value="1"/>
</dbReference>
<dbReference type="Gene3D" id="2.60.40.10">
    <property type="entry name" value="Immunoglobulins"/>
    <property type="match status" value="2"/>
</dbReference>
<dbReference type="InterPro" id="IPR001223">
    <property type="entry name" value="Glyco_hydro18_cat"/>
</dbReference>
<dbReference type="Proteomes" id="UP000293465">
    <property type="component" value="Unassembled WGS sequence"/>
</dbReference>
<dbReference type="GO" id="GO:0004553">
    <property type="term" value="F:hydrolase activity, hydrolyzing O-glycosyl compounds"/>
    <property type="evidence" value="ECO:0007669"/>
    <property type="project" value="InterPro"/>
</dbReference>
<feature type="signal peptide" evidence="6">
    <location>
        <begin position="1"/>
        <end position="28"/>
    </location>
</feature>
<dbReference type="OrthoDB" id="315328at2"/>
<dbReference type="GO" id="GO:0005975">
    <property type="term" value="P:carbohydrate metabolic process"/>
    <property type="evidence" value="ECO:0007669"/>
    <property type="project" value="InterPro"/>
</dbReference>
<proteinExistence type="inferred from homology"/>
<dbReference type="SMART" id="SM00636">
    <property type="entry name" value="Glyco_18"/>
    <property type="match status" value="1"/>
</dbReference>
<dbReference type="PANTHER" id="PTHR34823">
    <property type="entry name" value="GLCNAC-BINDING PROTEIN A"/>
    <property type="match status" value="1"/>
</dbReference>
<dbReference type="Pfam" id="PF16403">
    <property type="entry name" value="Bact_surface_Ig-like"/>
    <property type="match status" value="2"/>
</dbReference>
<evidence type="ECO:0000256" key="6">
    <source>
        <dbReference type="SAM" id="SignalP"/>
    </source>
</evidence>
<evidence type="ECO:0000313" key="8">
    <source>
        <dbReference type="EMBL" id="RYU44417.1"/>
    </source>
</evidence>
<protein>
    <submittedName>
        <fullName evidence="8">DUF5011 domain-containing protein</fullName>
    </submittedName>
</protein>
<dbReference type="PROSITE" id="PS01095">
    <property type="entry name" value="GH18_1"/>
    <property type="match status" value="1"/>
</dbReference>
<evidence type="ECO:0000256" key="3">
    <source>
        <dbReference type="ARBA" id="ARBA00023277"/>
    </source>
</evidence>
<dbReference type="SUPFAM" id="SSF51055">
    <property type="entry name" value="Carbohydrate binding domain"/>
    <property type="match status" value="1"/>
</dbReference>
<dbReference type="GO" id="GO:0005576">
    <property type="term" value="C:extracellular region"/>
    <property type="evidence" value="ECO:0007669"/>
    <property type="project" value="InterPro"/>
</dbReference>
<dbReference type="Pfam" id="PF00704">
    <property type="entry name" value="Glyco_hydro_18"/>
    <property type="match status" value="1"/>
</dbReference>
<keyword evidence="6" id="KW-0732">Signal</keyword>
<dbReference type="Gene3D" id="3.20.20.80">
    <property type="entry name" value="Glycosidases"/>
    <property type="match status" value="1"/>
</dbReference>
<evidence type="ECO:0000256" key="2">
    <source>
        <dbReference type="ARBA" id="ARBA00022801"/>
    </source>
</evidence>
<comment type="caution">
    <text evidence="8">The sequence shown here is derived from an EMBL/GenBank/DDBJ whole genome shotgun (WGS) entry which is preliminary data.</text>
</comment>
<dbReference type="GO" id="GO:0030246">
    <property type="term" value="F:carbohydrate binding"/>
    <property type="evidence" value="ECO:0007669"/>
    <property type="project" value="InterPro"/>
</dbReference>
<evidence type="ECO:0000313" key="9">
    <source>
        <dbReference type="Proteomes" id="UP000293465"/>
    </source>
</evidence>
<dbReference type="InterPro" id="IPR032179">
    <property type="entry name" value="Cry22Aa_Ig-like"/>
</dbReference>
<dbReference type="CDD" id="cd12215">
    <property type="entry name" value="ChiC_BD"/>
    <property type="match status" value="1"/>
</dbReference>